<gene>
    <name evidence="2" type="primary">1</name>
    <name evidence="2" type="ORF">SEA_FAIRFAXIDUM_1</name>
</gene>
<evidence type="ECO:0000256" key="1">
    <source>
        <dbReference type="SAM" id="MobiDB-lite"/>
    </source>
</evidence>
<evidence type="ECO:0000313" key="3">
    <source>
        <dbReference type="Proteomes" id="UP000298794"/>
    </source>
</evidence>
<dbReference type="RefSeq" id="YP_009822289.1">
    <property type="nucleotide sequence ID" value="NC_048185.1"/>
</dbReference>
<reference evidence="2 3" key="1">
    <citation type="submission" date="2019-04" db="EMBL/GenBank/DDBJ databases">
        <authorList>
            <person name="Adelsberg A.K."/>
            <person name="Kohli N."/>
            <person name="Marar C.I."/>
            <person name="Roccamo R.A."/>
            <person name="Shoush J.M."/>
            <person name="Butela K.A."/>
            <person name="Garlena R.A."/>
            <person name="Russell D.A."/>
            <person name="Pope W.H."/>
            <person name="Jacobs-Sera D."/>
            <person name="Hatfull G.F."/>
        </authorList>
    </citation>
    <scope>NUCLEOTIDE SEQUENCE [LARGE SCALE GENOMIC DNA]</scope>
</reference>
<dbReference type="GeneID" id="55013866"/>
<accession>A0A4D6TAD3</accession>
<keyword evidence="3" id="KW-1185">Reference proteome</keyword>
<feature type="compositionally biased region" description="Gly residues" evidence="1">
    <location>
        <begin position="95"/>
        <end position="113"/>
    </location>
</feature>
<organism evidence="2 3">
    <name type="scientific">Gordonia phage Fairfaxidum</name>
    <dbReference type="NCBI Taxonomy" id="2572526"/>
    <lineage>
        <taxon>Viruses</taxon>
        <taxon>Duplodnaviria</taxon>
        <taxon>Heunggongvirae</taxon>
        <taxon>Uroviricota</taxon>
        <taxon>Caudoviricetes</taxon>
        <taxon>Fairfaxidumvirus</taxon>
        <taxon>Fairfaxidumvirus fairfaxidum</taxon>
    </lineage>
</organism>
<protein>
    <submittedName>
        <fullName evidence="2">Terminase small subunit</fullName>
    </submittedName>
</protein>
<sequence length="113" mass="12132">MTLALDMRGSDVVQELSREGDSISVRLMIREVGRIVDRLAKLDLLLSGDVDTWTKVVTGRDSVIEVRVDHPLAESRQQTTALRHLLAEIERQRGGTPGAGAGGGGEVDGLDGL</sequence>
<dbReference type="KEGG" id="vg:55013866"/>
<dbReference type="Proteomes" id="UP000298794">
    <property type="component" value="Segment"/>
</dbReference>
<name>A0A4D6TAD3_9CAUD</name>
<dbReference type="EMBL" id="MK814757">
    <property type="protein sequence ID" value="QCG77584.1"/>
    <property type="molecule type" value="Genomic_DNA"/>
</dbReference>
<proteinExistence type="predicted"/>
<feature type="region of interest" description="Disordered" evidence="1">
    <location>
        <begin position="91"/>
        <end position="113"/>
    </location>
</feature>
<evidence type="ECO:0000313" key="2">
    <source>
        <dbReference type="EMBL" id="QCG77584.1"/>
    </source>
</evidence>